<proteinExistence type="predicted"/>
<feature type="non-terminal residue" evidence="1">
    <location>
        <position position="255"/>
    </location>
</feature>
<dbReference type="Proteomes" id="UP000229335">
    <property type="component" value="Unassembled WGS sequence"/>
</dbReference>
<protein>
    <submittedName>
        <fullName evidence="1">Uncharacterized protein</fullName>
    </submittedName>
</protein>
<evidence type="ECO:0000313" key="1">
    <source>
        <dbReference type="EMBL" id="PIT93707.1"/>
    </source>
</evidence>
<evidence type="ECO:0000313" key="2">
    <source>
        <dbReference type="Proteomes" id="UP000229335"/>
    </source>
</evidence>
<organism evidence="1 2">
    <name type="scientific">Candidatus Falkowbacteria bacterium CG10_big_fil_rev_8_21_14_0_10_43_11</name>
    <dbReference type="NCBI Taxonomy" id="1974568"/>
    <lineage>
        <taxon>Bacteria</taxon>
        <taxon>Candidatus Falkowiibacteriota</taxon>
    </lineage>
</organism>
<name>A0A2M6WLP4_9BACT</name>
<comment type="caution">
    <text evidence="1">The sequence shown here is derived from an EMBL/GenBank/DDBJ whole genome shotgun (WGS) entry which is preliminary data.</text>
</comment>
<accession>A0A2M6WLP4</accession>
<sequence length="255" mass="26924">MFFMLKKIKNKCRSVLEIFAKISVFIFFSFLGIYSVQSFTEPIAGPGVFAPGESASTSPLTVLLGATNSVTSNTDTIFNFLRQVYTNIGGTPSSQTGYTTDKGRISDLIGTSTPTVADGKNIFNYLKLINDNLDFPETANVLSSDTVKNISGSISNCSSNGTNACYANSGKWASADCTNGTNACYANGGYWASALCSSQGSQSCWPTGTYYSATACSGTTGQQTCYAGASGEWHDDECADSTTGTKTECFVDDTA</sequence>
<gene>
    <name evidence="1" type="ORF">COU00_02955</name>
</gene>
<dbReference type="AlphaFoldDB" id="A0A2M6WLP4"/>
<dbReference type="EMBL" id="PFAS01000048">
    <property type="protein sequence ID" value="PIT93707.1"/>
    <property type="molecule type" value="Genomic_DNA"/>
</dbReference>
<reference evidence="2" key="1">
    <citation type="submission" date="2017-09" db="EMBL/GenBank/DDBJ databases">
        <title>Depth-based differentiation of microbial function through sediment-hosted aquifers and enrichment of novel symbionts in the deep terrestrial subsurface.</title>
        <authorList>
            <person name="Probst A.J."/>
            <person name="Ladd B."/>
            <person name="Jarett J.K."/>
            <person name="Geller-Mcgrath D.E."/>
            <person name="Sieber C.M.K."/>
            <person name="Emerson J.B."/>
            <person name="Anantharaman K."/>
            <person name="Thomas B.C."/>
            <person name="Malmstrom R."/>
            <person name="Stieglmeier M."/>
            <person name="Klingl A."/>
            <person name="Woyke T."/>
            <person name="Ryan C.M."/>
            <person name="Banfield J.F."/>
        </authorList>
    </citation>
    <scope>NUCLEOTIDE SEQUENCE [LARGE SCALE GENOMIC DNA]</scope>
</reference>